<reference evidence="2" key="2">
    <citation type="journal article" date="2011" name="Microb. Ecol.">
        <title>Taxonomic and Functional Metagenomic Profiling of the Microbial Community in the Anoxic Sediment of a Sub-saline Shallow Lake (Laguna de Carrizo, Central Spain).</title>
        <authorList>
            <person name="Ferrer M."/>
            <person name="Guazzaroni M.E."/>
            <person name="Richter M."/>
            <person name="Garcia-Salamanca A."/>
            <person name="Yarza P."/>
            <person name="Suarez-Suarez A."/>
            <person name="Solano J."/>
            <person name="Alcaide M."/>
            <person name="van Dillewijn P."/>
            <person name="Molina-Henares M.A."/>
            <person name="Lopez-Cortes N."/>
            <person name="Al-Ramahi Y."/>
            <person name="Guerrero C."/>
            <person name="Acosta A."/>
            <person name="de Eugenio L.I."/>
            <person name="Martinez V."/>
            <person name="Marques S."/>
            <person name="Rojo F."/>
            <person name="Santero E."/>
            <person name="Genilloud O."/>
            <person name="Perez-Perez J."/>
            <person name="Rossello-Mora R."/>
            <person name="Ramos J.L."/>
        </authorList>
    </citation>
    <scope>NUCLEOTIDE SEQUENCE</scope>
</reference>
<protein>
    <submittedName>
        <fullName evidence="2">Protein disulfide-isomerase, thioredoxin</fullName>
    </submittedName>
</protein>
<reference evidence="2" key="1">
    <citation type="submission" date="2010-07" db="EMBL/GenBank/DDBJ databases">
        <authorList>
            <consortium name="CONSOLIDER consortium CSD2007-00005"/>
            <person name="Guazzaroni M.-E."/>
            <person name="Richter M."/>
            <person name="Garcia-Salamanca A."/>
            <person name="Yarza P."/>
            <person name="Ferrer M."/>
        </authorList>
    </citation>
    <scope>NUCLEOTIDE SEQUENCE</scope>
</reference>
<gene>
    <name evidence="2" type="ORF">LDC_0638</name>
</gene>
<keyword evidence="2" id="KW-0413">Isomerase</keyword>
<evidence type="ECO:0000313" key="2">
    <source>
        <dbReference type="EMBL" id="EFK97324.1"/>
    </source>
</evidence>
<dbReference type="InterPro" id="IPR036249">
    <property type="entry name" value="Thioredoxin-like_sf"/>
</dbReference>
<proteinExistence type="predicted"/>
<comment type="caution">
    <text evidence="2">The sequence shown here is derived from an EMBL/GenBank/DDBJ whole genome shotgun (WGS) entry which is preliminary data.</text>
</comment>
<dbReference type="SUPFAM" id="SSF52833">
    <property type="entry name" value="Thioredoxin-like"/>
    <property type="match status" value="1"/>
</dbReference>
<name>D9PGJ1_9ZZZZ</name>
<dbReference type="Gene3D" id="3.40.30.10">
    <property type="entry name" value="Glutaredoxin"/>
    <property type="match status" value="1"/>
</dbReference>
<accession>D9PGJ1</accession>
<dbReference type="InterPro" id="IPR051099">
    <property type="entry name" value="AGR/TXD"/>
</dbReference>
<keyword evidence="1" id="KW-0732">Signal</keyword>
<sequence length="132" mass="15159">MKKLLIIIALGMSLLNAELVWQNDLNKATVIAKKNKQNIFVLVESNHCRWCKLLKKTTLNDPKIQTKLNKFILVKTMREDSAKYSLPPIIGVPTMFIMTPDRKIIEQGVGYLETEDLSDVIDKFNKKAKSRK</sequence>
<dbReference type="PANTHER" id="PTHR15337:SF11">
    <property type="entry name" value="THIOREDOXIN DOMAIN-CONTAINING PROTEIN"/>
    <property type="match status" value="1"/>
</dbReference>
<organism evidence="2">
    <name type="scientific">sediment metagenome</name>
    <dbReference type="NCBI Taxonomy" id="749907"/>
    <lineage>
        <taxon>unclassified sequences</taxon>
        <taxon>metagenomes</taxon>
        <taxon>ecological metagenomes</taxon>
    </lineage>
</organism>
<dbReference type="EMBL" id="ADZX01000253">
    <property type="protein sequence ID" value="EFK97324.1"/>
    <property type="molecule type" value="Genomic_DNA"/>
</dbReference>
<dbReference type="Pfam" id="PF13899">
    <property type="entry name" value="Thioredoxin_7"/>
    <property type="match status" value="1"/>
</dbReference>
<dbReference type="PANTHER" id="PTHR15337">
    <property type="entry name" value="ANTERIOR GRADIENT PROTEIN-RELATED"/>
    <property type="match status" value="1"/>
</dbReference>
<dbReference type="GO" id="GO:0016853">
    <property type="term" value="F:isomerase activity"/>
    <property type="evidence" value="ECO:0007669"/>
    <property type="project" value="UniProtKB-KW"/>
</dbReference>
<dbReference type="AlphaFoldDB" id="D9PGJ1"/>
<evidence type="ECO:0000256" key="1">
    <source>
        <dbReference type="ARBA" id="ARBA00022729"/>
    </source>
</evidence>